<keyword evidence="5" id="KW-1185">Reference proteome</keyword>
<name>A0A2S7CVZ5_9XANT</name>
<feature type="transmembrane region" description="Helical" evidence="1">
    <location>
        <begin position="224"/>
        <end position="245"/>
    </location>
</feature>
<reference evidence="2 5" key="2">
    <citation type="submission" date="2024-11" db="EMBL/GenBank/DDBJ databases">
        <title>Genome sequencing of Xanthomonas codiaei.</title>
        <authorList>
            <person name="Studholme D.J."/>
        </authorList>
    </citation>
    <scope>NUCLEOTIDE SEQUENCE [LARGE SCALE GENOMIC DNA]</scope>
    <source>
        <strain evidence="2 5">NCPPB 4350</strain>
    </source>
</reference>
<dbReference type="Proteomes" id="UP000237872">
    <property type="component" value="Unassembled WGS sequence"/>
</dbReference>
<sequence length="436" mass="45273">MPASTTAPPPLTLPLSAMLAYAAAHFGKSLLWYTGELLLIFALTEYVQLSATAAGVSVAAGLVVSAVMGVLAARRWQASSSLAWAGHAQWRGVAIAAVAMALLFLVPWLPAPTRLACVLLFSLLFRVAYAMGDVAQNTLLGLGRWPWRGAKGVSALRLVGSGLAALSVSATIGMLVHSRPHAGACLAMAVVAAVSTLAMLTAWRLRQALLPHAQLIAGPADIPRAVLCSASVLPLLVIAVLSLALPTFTKLAPYLAQTLLPSPRWGSAVLISYAVGTVVIQPLAARLQTGAVQRLGCSGLALVVFGLLFAMKTTRSVWPDATLAFGMGMAAGAAGQWAWARHAELATHYGPAQQARGVAILTAVAQLALASGSVLIGLLLHLNNDHAAGHAQLAWSMAIGPVLCGAACVLLACGNPSRMTPRRQRHLERANLPQRA</sequence>
<comment type="caution">
    <text evidence="3">The sequence shown here is derived from an EMBL/GenBank/DDBJ whole genome shotgun (WGS) entry which is preliminary data.</text>
</comment>
<protein>
    <submittedName>
        <fullName evidence="2">MFS transporter</fullName>
    </submittedName>
</protein>
<feature type="transmembrane region" description="Helical" evidence="1">
    <location>
        <begin position="115"/>
        <end position="135"/>
    </location>
</feature>
<dbReference type="RefSeq" id="WP_104539829.1">
    <property type="nucleotide sequence ID" value="NZ_JBJGBS010000015.1"/>
</dbReference>
<proteinExistence type="predicted"/>
<dbReference type="EMBL" id="JBJGBS010000015">
    <property type="protein sequence ID" value="MFO3704467.1"/>
    <property type="molecule type" value="Genomic_DNA"/>
</dbReference>
<dbReference type="InterPro" id="IPR036259">
    <property type="entry name" value="MFS_trans_sf"/>
</dbReference>
<keyword evidence="1" id="KW-1133">Transmembrane helix</keyword>
<feature type="transmembrane region" description="Helical" evidence="1">
    <location>
        <begin position="317"/>
        <end position="339"/>
    </location>
</feature>
<evidence type="ECO:0000313" key="4">
    <source>
        <dbReference type="Proteomes" id="UP000237872"/>
    </source>
</evidence>
<evidence type="ECO:0000256" key="1">
    <source>
        <dbReference type="SAM" id="Phobius"/>
    </source>
</evidence>
<dbReference type="Gene3D" id="1.20.1250.20">
    <property type="entry name" value="MFS general substrate transporter like domains"/>
    <property type="match status" value="1"/>
</dbReference>
<evidence type="ECO:0000313" key="3">
    <source>
        <dbReference type="EMBL" id="PPU65721.1"/>
    </source>
</evidence>
<evidence type="ECO:0000313" key="5">
    <source>
        <dbReference type="Proteomes" id="UP001637990"/>
    </source>
</evidence>
<feature type="transmembrane region" description="Helical" evidence="1">
    <location>
        <begin position="393"/>
        <end position="413"/>
    </location>
</feature>
<feature type="transmembrane region" description="Helical" evidence="1">
    <location>
        <begin position="155"/>
        <end position="175"/>
    </location>
</feature>
<keyword evidence="1" id="KW-0812">Transmembrane</keyword>
<feature type="transmembrane region" description="Helical" evidence="1">
    <location>
        <begin position="48"/>
        <end position="71"/>
    </location>
</feature>
<feature type="transmembrane region" description="Helical" evidence="1">
    <location>
        <begin position="291"/>
        <end position="311"/>
    </location>
</feature>
<dbReference type="Proteomes" id="UP001637990">
    <property type="component" value="Unassembled WGS sequence"/>
</dbReference>
<dbReference type="EMBL" id="MDEC01000004">
    <property type="protein sequence ID" value="PPU65721.1"/>
    <property type="molecule type" value="Genomic_DNA"/>
</dbReference>
<dbReference type="OrthoDB" id="6009269at2"/>
<dbReference type="SUPFAM" id="SSF103473">
    <property type="entry name" value="MFS general substrate transporter"/>
    <property type="match status" value="1"/>
</dbReference>
<feature type="transmembrane region" description="Helical" evidence="1">
    <location>
        <begin position="181"/>
        <end position="203"/>
    </location>
</feature>
<organism evidence="3 4">
    <name type="scientific">Xanthomonas codiaei</name>
    <dbReference type="NCBI Taxonomy" id="56463"/>
    <lineage>
        <taxon>Bacteria</taxon>
        <taxon>Pseudomonadati</taxon>
        <taxon>Pseudomonadota</taxon>
        <taxon>Gammaproteobacteria</taxon>
        <taxon>Lysobacterales</taxon>
        <taxon>Lysobacteraceae</taxon>
        <taxon>Xanthomonas</taxon>
    </lineage>
</organism>
<reference evidence="3 4" key="1">
    <citation type="submission" date="2016-08" db="EMBL/GenBank/DDBJ databases">
        <authorList>
            <person name="Seilhamer J.J."/>
        </authorList>
    </citation>
    <scope>NUCLEOTIDE SEQUENCE [LARGE SCALE GENOMIC DNA]</scope>
    <source>
        <strain evidence="3 4">CFBP4690</strain>
    </source>
</reference>
<keyword evidence="1" id="KW-0472">Membrane</keyword>
<evidence type="ECO:0000313" key="2">
    <source>
        <dbReference type="EMBL" id="MFO3704467.1"/>
    </source>
</evidence>
<feature type="transmembrane region" description="Helical" evidence="1">
    <location>
        <begin position="92"/>
        <end position="109"/>
    </location>
</feature>
<dbReference type="AlphaFoldDB" id="A0A2S7CVZ5"/>
<feature type="transmembrane region" description="Helical" evidence="1">
    <location>
        <begin position="265"/>
        <end position="284"/>
    </location>
</feature>
<accession>A0A2S7CVZ5</accession>
<gene>
    <name evidence="2" type="ORF">ACI6Q5_05650</name>
    <name evidence="3" type="ORF">XcodCFBP4690_04440</name>
</gene>
<feature type="transmembrane region" description="Helical" evidence="1">
    <location>
        <begin position="360"/>
        <end position="381"/>
    </location>
</feature>